<organism evidence="1 2">
    <name type="scientific">Streptomyces mashuensis</name>
    <dbReference type="NCBI Taxonomy" id="33904"/>
    <lineage>
        <taxon>Bacteria</taxon>
        <taxon>Bacillati</taxon>
        <taxon>Actinomycetota</taxon>
        <taxon>Actinomycetes</taxon>
        <taxon>Kitasatosporales</taxon>
        <taxon>Streptomycetaceae</taxon>
        <taxon>Streptomyces</taxon>
    </lineage>
</organism>
<gene>
    <name evidence="1" type="ORF">GCM10010218_38670</name>
</gene>
<evidence type="ECO:0000313" key="1">
    <source>
        <dbReference type="EMBL" id="GHF53446.1"/>
    </source>
</evidence>
<reference evidence="1" key="2">
    <citation type="submission" date="2020-09" db="EMBL/GenBank/DDBJ databases">
        <authorList>
            <person name="Sun Q."/>
            <person name="Ohkuma M."/>
        </authorList>
    </citation>
    <scope>NUCLEOTIDE SEQUENCE</scope>
    <source>
        <strain evidence="1">JCM 4059</strain>
    </source>
</reference>
<dbReference type="AlphaFoldDB" id="A0A919B4H8"/>
<evidence type="ECO:0000313" key="2">
    <source>
        <dbReference type="Proteomes" id="UP000638313"/>
    </source>
</evidence>
<keyword evidence="2" id="KW-1185">Reference proteome</keyword>
<proteinExistence type="predicted"/>
<protein>
    <submittedName>
        <fullName evidence="1">Uncharacterized protein</fullName>
    </submittedName>
</protein>
<name>A0A919B4H8_9ACTN</name>
<dbReference type="EMBL" id="BNBD01000007">
    <property type="protein sequence ID" value="GHF53446.1"/>
    <property type="molecule type" value="Genomic_DNA"/>
</dbReference>
<accession>A0A919B4H8</accession>
<comment type="caution">
    <text evidence="1">The sequence shown here is derived from an EMBL/GenBank/DDBJ whole genome shotgun (WGS) entry which is preliminary data.</text>
</comment>
<dbReference type="Proteomes" id="UP000638313">
    <property type="component" value="Unassembled WGS sequence"/>
</dbReference>
<sequence>MLDPPRGVSPVRLGMTFDEAVDAVTRAFGRPRAREGLISVSLDHVGFQVLLEKRNRVTALELWWPGEGRTSSTRVLLDGDDVFTTPARTLMRRAAARGWTVDDADPEQVCMPGVSLGFTRSTSQEVPRERGGLPVCFTSVLVADEHYYDFLYKDRDPVRDR</sequence>
<reference evidence="1" key="1">
    <citation type="journal article" date="2014" name="Int. J. Syst. Evol. Microbiol.">
        <title>Complete genome sequence of Corynebacterium casei LMG S-19264T (=DSM 44701T), isolated from a smear-ripened cheese.</title>
        <authorList>
            <consortium name="US DOE Joint Genome Institute (JGI-PGF)"/>
            <person name="Walter F."/>
            <person name="Albersmeier A."/>
            <person name="Kalinowski J."/>
            <person name="Ruckert C."/>
        </authorList>
    </citation>
    <scope>NUCLEOTIDE SEQUENCE</scope>
    <source>
        <strain evidence="1">JCM 4059</strain>
    </source>
</reference>